<keyword evidence="4 7" id="KW-0812">Transmembrane</keyword>
<feature type="transmembrane region" description="Helical" evidence="8">
    <location>
        <begin position="44"/>
        <end position="69"/>
    </location>
</feature>
<dbReference type="PRINTS" id="PR00783">
    <property type="entry name" value="MINTRINSICP"/>
</dbReference>
<dbReference type="Gene3D" id="1.20.1080.10">
    <property type="entry name" value="Glycerol uptake facilitator protein"/>
    <property type="match status" value="1"/>
</dbReference>
<evidence type="ECO:0000256" key="4">
    <source>
        <dbReference type="ARBA" id="ARBA00022692"/>
    </source>
</evidence>
<reference evidence="9" key="2">
    <citation type="submission" date="2020-09" db="EMBL/GenBank/DDBJ databases">
        <authorList>
            <person name="Sun Q."/>
            <person name="Zhou Y."/>
        </authorList>
    </citation>
    <scope>NUCLEOTIDE SEQUENCE</scope>
    <source>
        <strain evidence="9">CGMCC 1.14988</strain>
    </source>
</reference>
<keyword evidence="10" id="KW-1185">Reference proteome</keyword>
<feature type="transmembrane region" description="Helical" evidence="8">
    <location>
        <begin position="148"/>
        <end position="165"/>
    </location>
</feature>
<dbReference type="Proteomes" id="UP000650511">
    <property type="component" value="Unassembled WGS sequence"/>
</dbReference>
<dbReference type="InterPro" id="IPR000425">
    <property type="entry name" value="MIP"/>
</dbReference>
<feature type="transmembrane region" description="Helical" evidence="8">
    <location>
        <begin position="177"/>
        <end position="196"/>
    </location>
</feature>
<evidence type="ECO:0000256" key="1">
    <source>
        <dbReference type="ARBA" id="ARBA00004141"/>
    </source>
</evidence>
<proteinExistence type="inferred from homology"/>
<reference evidence="9" key="1">
    <citation type="journal article" date="2014" name="Int. J. Syst. Evol. Microbiol.">
        <title>Complete genome sequence of Corynebacterium casei LMG S-19264T (=DSM 44701T), isolated from a smear-ripened cheese.</title>
        <authorList>
            <consortium name="US DOE Joint Genome Institute (JGI-PGF)"/>
            <person name="Walter F."/>
            <person name="Albersmeier A."/>
            <person name="Kalinowski J."/>
            <person name="Ruckert C."/>
        </authorList>
    </citation>
    <scope>NUCLEOTIDE SEQUENCE</scope>
    <source>
        <strain evidence="9">CGMCC 1.14988</strain>
    </source>
</reference>
<name>A0A8J3AC48_9ACTN</name>
<gene>
    <name evidence="9" type="ORF">GCM10011354_03140</name>
</gene>
<dbReference type="RefSeq" id="WP_229730432.1">
    <property type="nucleotide sequence ID" value="NZ_BMHA01000001.1"/>
</dbReference>
<dbReference type="AlphaFoldDB" id="A0A8J3AC48"/>
<sequence length="250" mass="25443">MPTPLTTVFVSEVLATGVLMLLGTGVVANVTLARTKGEADDGGYPLVVFGWGIAVFVAVFVGFASGAHLNPAITFGLLASGAQEYADGVPVTMVATVVYLAAEVLGAFLGAAVAWLVYRDHFAATRRPQGVLGVFATEPAIRNLPRNLVTEIVATFVLVYVVLVFGNTPHELGPLPVALLVVGIGAGLGGPTGYAINPARDLGPRVAHAVLPIPRKGGSDWGYAWVPIVGPLLGAGVAGLASRAVGQGVG</sequence>
<dbReference type="InterPro" id="IPR022357">
    <property type="entry name" value="MIP_CS"/>
</dbReference>
<evidence type="ECO:0000256" key="8">
    <source>
        <dbReference type="SAM" id="Phobius"/>
    </source>
</evidence>
<organism evidence="9 10">
    <name type="scientific">Egicoccus halophilus</name>
    <dbReference type="NCBI Taxonomy" id="1670830"/>
    <lineage>
        <taxon>Bacteria</taxon>
        <taxon>Bacillati</taxon>
        <taxon>Actinomycetota</taxon>
        <taxon>Nitriliruptoria</taxon>
        <taxon>Egicoccales</taxon>
        <taxon>Egicoccaceae</taxon>
        <taxon>Egicoccus</taxon>
    </lineage>
</organism>
<comment type="caution">
    <text evidence="9">The sequence shown here is derived from an EMBL/GenBank/DDBJ whole genome shotgun (WGS) entry which is preliminary data.</text>
</comment>
<dbReference type="PANTHER" id="PTHR43829">
    <property type="entry name" value="AQUAPORIN OR AQUAGLYCEROPORIN RELATED"/>
    <property type="match status" value="1"/>
</dbReference>
<feature type="transmembrane region" description="Helical" evidence="8">
    <location>
        <begin position="89"/>
        <end position="118"/>
    </location>
</feature>
<comment type="subcellular location">
    <subcellularLocation>
        <location evidence="1">Membrane</location>
        <topology evidence="1">Multi-pass membrane protein</topology>
    </subcellularLocation>
</comment>
<dbReference type="PROSITE" id="PS00221">
    <property type="entry name" value="MIP"/>
    <property type="match status" value="1"/>
</dbReference>
<protein>
    <submittedName>
        <fullName evidence="9">Glycerol transporter</fullName>
    </submittedName>
</protein>
<dbReference type="SUPFAM" id="SSF81338">
    <property type="entry name" value="Aquaporin-like"/>
    <property type="match status" value="1"/>
</dbReference>
<evidence type="ECO:0000256" key="7">
    <source>
        <dbReference type="RuleBase" id="RU000477"/>
    </source>
</evidence>
<dbReference type="InterPro" id="IPR023271">
    <property type="entry name" value="Aquaporin-like"/>
</dbReference>
<evidence type="ECO:0000256" key="3">
    <source>
        <dbReference type="ARBA" id="ARBA00022448"/>
    </source>
</evidence>
<dbReference type="GO" id="GO:0015254">
    <property type="term" value="F:glycerol channel activity"/>
    <property type="evidence" value="ECO:0007669"/>
    <property type="project" value="TreeGrafter"/>
</dbReference>
<evidence type="ECO:0000256" key="5">
    <source>
        <dbReference type="ARBA" id="ARBA00022989"/>
    </source>
</evidence>
<comment type="similarity">
    <text evidence="2 7">Belongs to the MIP/aquaporin (TC 1.A.8) family.</text>
</comment>
<dbReference type="GO" id="GO:0005886">
    <property type="term" value="C:plasma membrane"/>
    <property type="evidence" value="ECO:0007669"/>
    <property type="project" value="TreeGrafter"/>
</dbReference>
<dbReference type="PANTHER" id="PTHR43829:SF9">
    <property type="entry name" value="AQUAPORIN-9"/>
    <property type="match status" value="1"/>
</dbReference>
<accession>A0A8J3AC48</accession>
<keyword evidence="3 7" id="KW-0813">Transport</keyword>
<dbReference type="Pfam" id="PF00230">
    <property type="entry name" value="MIP"/>
    <property type="match status" value="1"/>
</dbReference>
<dbReference type="InterPro" id="IPR050363">
    <property type="entry name" value="MIP/Aquaporin"/>
</dbReference>
<evidence type="ECO:0000313" key="9">
    <source>
        <dbReference type="EMBL" id="GGI03253.1"/>
    </source>
</evidence>
<keyword evidence="5 8" id="KW-1133">Transmembrane helix</keyword>
<feature type="transmembrane region" description="Helical" evidence="8">
    <location>
        <begin position="13"/>
        <end position="32"/>
    </location>
</feature>
<dbReference type="EMBL" id="BMHA01000001">
    <property type="protein sequence ID" value="GGI03253.1"/>
    <property type="molecule type" value="Genomic_DNA"/>
</dbReference>
<evidence type="ECO:0000256" key="6">
    <source>
        <dbReference type="ARBA" id="ARBA00023136"/>
    </source>
</evidence>
<keyword evidence="6 8" id="KW-0472">Membrane</keyword>
<evidence type="ECO:0000256" key="2">
    <source>
        <dbReference type="ARBA" id="ARBA00006175"/>
    </source>
</evidence>
<evidence type="ECO:0000313" key="10">
    <source>
        <dbReference type="Proteomes" id="UP000650511"/>
    </source>
</evidence>